<feature type="domain" description="MoaB/Mog" evidence="2">
    <location>
        <begin position="5"/>
        <end position="172"/>
    </location>
</feature>
<dbReference type="RefSeq" id="WP_241714195.1">
    <property type="nucleotide sequence ID" value="NZ_JALBUF010000005.1"/>
</dbReference>
<keyword evidence="4" id="KW-1185">Reference proteome</keyword>
<dbReference type="EMBL" id="JALBUF010000005">
    <property type="protein sequence ID" value="MCI0183654.1"/>
    <property type="molecule type" value="Genomic_DNA"/>
</dbReference>
<dbReference type="CDD" id="cd00885">
    <property type="entry name" value="cinA"/>
    <property type="match status" value="1"/>
</dbReference>
<dbReference type="InterPro" id="IPR001453">
    <property type="entry name" value="MoaB/Mog_dom"/>
</dbReference>
<dbReference type="AlphaFoldDB" id="A0A9X2ACD3"/>
<organism evidence="3 4">
    <name type="scientific">Sulfoacidibacillus ferrooxidans</name>
    <dbReference type="NCBI Taxonomy" id="2005001"/>
    <lineage>
        <taxon>Bacteria</taxon>
        <taxon>Bacillati</taxon>
        <taxon>Bacillota</taxon>
        <taxon>Bacilli</taxon>
        <taxon>Bacillales</taxon>
        <taxon>Alicyclobacillaceae</taxon>
        <taxon>Sulfoacidibacillus</taxon>
    </lineage>
</organism>
<dbReference type="SMART" id="SM00852">
    <property type="entry name" value="MoCF_biosynth"/>
    <property type="match status" value="1"/>
</dbReference>
<dbReference type="InterPro" id="IPR036653">
    <property type="entry name" value="CinA-like_C"/>
</dbReference>
<gene>
    <name evidence="1 3" type="primary">cinA</name>
    <name evidence="3" type="ORF">MM817_01937</name>
</gene>
<dbReference type="SUPFAM" id="SSF53218">
    <property type="entry name" value="Molybdenum cofactor biosynthesis proteins"/>
    <property type="match status" value="1"/>
</dbReference>
<dbReference type="NCBIfam" id="NF001813">
    <property type="entry name" value="PRK00549.1"/>
    <property type="match status" value="1"/>
</dbReference>
<evidence type="ECO:0000313" key="3">
    <source>
        <dbReference type="EMBL" id="MCI0183654.1"/>
    </source>
</evidence>
<dbReference type="InterPro" id="IPR008136">
    <property type="entry name" value="CinA_C"/>
</dbReference>
<dbReference type="Gene3D" id="3.40.980.10">
    <property type="entry name" value="MoaB/Mog-like domain"/>
    <property type="match status" value="1"/>
</dbReference>
<dbReference type="Proteomes" id="UP001139263">
    <property type="component" value="Unassembled WGS sequence"/>
</dbReference>
<dbReference type="InterPro" id="IPR008135">
    <property type="entry name" value="Competence-induced_CinA"/>
</dbReference>
<dbReference type="PANTHER" id="PTHR13939:SF0">
    <property type="entry name" value="NMN AMIDOHYDROLASE-LIKE PROTEIN YFAY"/>
    <property type="match status" value="1"/>
</dbReference>
<dbReference type="Gene3D" id="3.90.950.20">
    <property type="entry name" value="CinA-like"/>
    <property type="match status" value="1"/>
</dbReference>
<reference evidence="3" key="1">
    <citation type="submission" date="2022-03" db="EMBL/GenBank/DDBJ databases">
        <title>Draft Genome Sequence of Firmicute Strain S0AB, a Heterotrophic Iron/Sulfur-Oxidizing Extreme Acidophile.</title>
        <authorList>
            <person name="Vergara E."/>
            <person name="Pakostova E."/>
            <person name="Johnson D.B."/>
            <person name="Holmes D.S."/>
        </authorList>
    </citation>
    <scope>NUCLEOTIDE SEQUENCE</scope>
    <source>
        <strain evidence="3">S0AB</strain>
    </source>
</reference>
<dbReference type="NCBIfam" id="TIGR00199">
    <property type="entry name" value="PncC_domain"/>
    <property type="match status" value="1"/>
</dbReference>
<comment type="similarity">
    <text evidence="1">Belongs to the CinA family.</text>
</comment>
<dbReference type="InterPro" id="IPR041424">
    <property type="entry name" value="CinA_KH"/>
</dbReference>
<sequence>MLSAELIAVGTEILLGQIDNSHARYLSEELAKLGVSVYYHSAVGDNVDRLTALIKRAMARSQIVILTGGLGPTGDDVTRDAVAEACNLPLTFSAQAYEEHVLPYFLRMNKEPSETNRRQALQIGDAEFLVNPRGTAPGQYVRHEGHHFFLLPGPPLEMRPMFEESVRPKIAVLSGSSVIHSRVLRLYGIGESDVESMLQDMMRGQTNPTLAPLASEGEMVLRLTAKAAVREEAIALIAPVEKELMKRLGQYVYGFDDTSLAQVVFHELQERGKTISFAESCTGGMLSSMIVDLPGSSEVFLGSVVSYSDAVKRAILGVSENSLEQHGAVSEEVARAMAQGVRAALGTDYGVSVTGIAGPGGATVDKPVGLVYTAVASADGVKVMRRVFSGNRMQVRIRAAKLAMYLLLQELIR</sequence>
<comment type="caution">
    <text evidence="3">The sequence shown here is derived from an EMBL/GenBank/DDBJ whole genome shotgun (WGS) entry which is preliminary data.</text>
</comment>
<evidence type="ECO:0000256" key="1">
    <source>
        <dbReference type="HAMAP-Rule" id="MF_00226"/>
    </source>
</evidence>
<dbReference type="Pfam" id="PF00994">
    <property type="entry name" value="MoCF_biosynth"/>
    <property type="match status" value="1"/>
</dbReference>
<proteinExistence type="inferred from homology"/>
<evidence type="ECO:0000313" key="4">
    <source>
        <dbReference type="Proteomes" id="UP001139263"/>
    </source>
</evidence>
<dbReference type="SUPFAM" id="SSF142433">
    <property type="entry name" value="CinA-like"/>
    <property type="match status" value="1"/>
</dbReference>
<dbReference type="PANTHER" id="PTHR13939">
    <property type="entry name" value="NICOTINAMIDE-NUCLEOTIDE AMIDOHYDROLASE PNCC"/>
    <property type="match status" value="1"/>
</dbReference>
<dbReference type="NCBIfam" id="TIGR00177">
    <property type="entry name" value="molyb_syn"/>
    <property type="match status" value="1"/>
</dbReference>
<dbReference type="InterPro" id="IPR050101">
    <property type="entry name" value="CinA"/>
</dbReference>
<protein>
    <recommendedName>
        <fullName evidence="1">Putative competence-damage inducible protein</fullName>
    </recommendedName>
</protein>
<dbReference type="NCBIfam" id="TIGR00200">
    <property type="entry name" value="cinA_nterm"/>
    <property type="match status" value="1"/>
</dbReference>
<dbReference type="Gene3D" id="3.30.70.2860">
    <property type="match status" value="1"/>
</dbReference>
<name>A0A9X2ACD3_9BACL</name>
<dbReference type="Pfam" id="PF02464">
    <property type="entry name" value="CinA"/>
    <property type="match status" value="1"/>
</dbReference>
<dbReference type="Pfam" id="PF18146">
    <property type="entry name" value="CinA_KH"/>
    <property type="match status" value="1"/>
</dbReference>
<dbReference type="PIRSF" id="PIRSF006728">
    <property type="entry name" value="CinA"/>
    <property type="match status" value="1"/>
</dbReference>
<accession>A0A9X2ACD3</accession>
<evidence type="ECO:0000259" key="2">
    <source>
        <dbReference type="SMART" id="SM00852"/>
    </source>
</evidence>
<dbReference type="InterPro" id="IPR036425">
    <property type="entry name" value="MoaB/Mog-like_dom_sf"/>
</dbReference>
<dbReference type="HAMAP" id="MF_00226_B">
    <property type="entry name" value="CinA_B"/>
    <property type="match status" value="1"/>
</dbReference>